<dbReference type="InterPro" id="IPR004605">
    <property type="entry name" value="DNA_helicase_Holl-junc_RuvB"/>
</dbReference>
<comment type="caution">
    <text evidence="9">Lacks conserved residue(s) required for the propagation of feature annotation.</text>
</comment>
<dbReference type="InterPro" id="IPR041445">
    <property type="entry name" value="AAA_lid_4"/>
</dbReference>
<keyword evidence="2 9" id="KW-0547">Nucleotide-binding</keyword>
<gene>
    <name evidence="9" type="primary">ruvB</name>
    <name evidence="11" type="ORF">A2690_02630</name>
</gene>
<dbReference type="GO" id="GO:0005524">
    <property type="term" value="F:ATP binding"/>
    <property type="evidence" value="ECO:0007669"/>
    <property type="project" value="UniProtKB-UniRule"/>
</dbReference>
<feature type="binding site" evidence="9">
    <location>
        <position position="13"/>
    </location>
    <ligand>
        <name>ATP</name>
        <dbReference type="ChEBI" id="CHEBI:30616"/>
    </ligand>
</feature>
<dbReference type="InterPro" id="IPR027417">
    <property type="entry name" value="P-loop_NTPase"/>
</dbReference>
<evidence type="ECO:0000313" key="11">
    <source>
        <dbReference type="EMBL" id="OGK16575.1"/>
    </source>
</evidence>
<dbReference type="InterPro" id="IPR008823">
    <property type="entry name" value="RuvB_wg_C"/>
</dbReference>
<feature type="binding site" evidence="9">
    <location>
        <position position="173"/>
    </location>
    <ligand>
        <name>ATP</name>
        <dbReference type="ChEBI" id="CHEBI:30616"/>
    </ligand>
</feature>
<dbReference type="PANTHER" id="PTHR42848">
    <property type="match status" value="1"/>
</dbReference>
<dbReference type="NCBIfam" id="NF000868">
    <property type="entry name" value="PRK00080.1"/>
    <property type="match status" value="1"/>
</dbReference>
<protein>
    <recommendedName>
        <fullName evidence="9">Holliday junction branch migration complex subunit RuvB</fullName>
        <ecNumber evidence="9">3.6.4.-</ecNumber>
    </recommendedName>
</protein>
<evidence type="ECO:0000256" key="6">
    <source>
        <dbReference type="ARBA" id="ARBA00023125"/>
    </source>
</evidence>
<name>A0A1F7GCR1_9BACT</name>
<keyword evidence="7 9" id="KW-0233">DNA recombination</keyword>
<dbReference type="GO" id="GO:0048476">
    <property type="term" value="C:Holliday junction resolvase complex"/>
    <property type="evidence" value="ECO:0007669"/>
    <property type="project" value="UniProtKB-UniRule"/>
</dbReference>
<evidence type="ECO:0000256" key="7">
    <source>
        <dbReference type="ARBA" id="ARBA00023172"/>
    </source>
</evidence>
<dbReference type="GO" id="GO:0005737">
    <property type="term" value="C:cytoplasm"/>
    <property type="evidence" value="ECO:0007669"/>
    <property type="project" value="UniProtKB-SubCell"/>
</dbReference>
<keyword evidence="1 9" id="KW-0963">Cytoplasm</keyword>
<dbReference type="Pfam" id="PF17864">
    <property type="entry name" value="AAA_lid_4"/>
    <property type="match status" value="1"/>
</dbReference>
<reference evidence="11 12" key="1">
    <citation type="journal article" date="2016" name="Nat. Commun.">
        <title>Thousands of microbial genomes shed light on interconnected biogeochemical processes in an aquifer system.</title>
        <authorList>
            <person name="Anantharaman K."/>
            <person name="Brown C.T."/>
            <person name="Hug L.A."/>
            <person name="Sharon I."/>
            <person name="Castelle C.J."/>
            <person name="Probst A.J."/>
            <person name="Thomas B.C."/>
            <person name="Singh A."/>
            <person name="Wilkins M.J."/>
            <person name="Karaoz U."/>
            <person name="Brodie E.L."/>
            <person name="Williams K.H."/>
            <person name="Hubbard S.S."/>
            <person name="Banfield J.F."/>
        </authorList>
    </citation>
    <scope>NUCLEOTIDE SEQUENCE [LARGE SCALE GENOMIC DNA]</scope>
</reference>
<dbReference type="EC" id="3.6.4.-" evidence="9"/>
<keyword evidence="3 9" id="KW-0227">DNA damage</keyword>
<dbReference type="InterPro" id="IPR036388">
    <property type="entry name" value="WH-like_DNA-bd_sf"/>
</dbReference>
<dbReference type="GO" id="GO:0006281">
    <property type="term" value="P:DNA repair"/>
    <property type="evidence" value="ECO:0007669"/>
    <property type="project" value="UniProtKB-UniRule"/>
</dbReference>
<feature type="domain" description="AAA+ ATPase" evidence="10">
    <location>
        <begin position="43"/>
        <end position="174"/>
    </location>
</feature>
<comment type="similarity">
    <text evidence="9">Belongs to the RuvB family.</text>
</comment>
<dbReference type="CDD" id="cd00009">
    <property type="entry name" value="AAA"/>
    <property type="match status" value="1"/>
</dbReference>
<dbReference type="GO" id="GO:0000400">
    <property type="term" value="F:four-way junction DNA binding"/>
    <property type="evidence" value="ECO:0007669"/>
    <property type="project" value="UniProtKB-UniRule"/>
</dbReference>
<evidence type="ECO:0000256" key="5">
    <source>
        <dbReference type="ARBA" id="ARBA00022840"/>
    </source>
</evidence>
<dbReference type="Proteomes" id="UP000178372">
    <property type="component" value="Unassembled WGS sequence"/>
</dbReference>
<comment type="subcellular location">
    <subcellularLocation>
        <location evidence="9">Cytoplasm</location>
    </subcellularLocation>
</comment>
<comment type="subunit">
    <text evidence="9">Homohexamer. Forms an RuvA(8)-RuvB(12)-Holliday junction (HJ) complex. HJ DNA is sandwiched between 2 RuvA tetramers; dsDNA enters through RuvA and exits via RuvB. An RuvB hexamer assembles on each DNA strand where it exits the tetramer. Each RuvB hexamer is contacted by two RuvA subunits (via domain III) on 2 adjacent RuvB subunits; this complex drives branch migration. In the full resolvosome a probable DNA-RuvA(4)-RuvB(12)-RuvC(2) complex forms which resolves the HJ.</text>
</comment>
<feature type="binding site" evidence="9">
    <location>
        <position position="163"/>
    </location>
    <ligand>
        <name>ATP</name>
        <dbReference type="ChEBI" id="CHEBI:30616"/>
    </ligand>
</feature>
<dbReference type="Pfam" id="PF05491">
    <property type="entry name" value="WHD_RuvB"/>
    <property type="match status" value="1"/>
</dbReference>
<comment type="domain">
    <text evidence="9">Has 3 domains, the large (RuvB-L) and small ATPase (RuvB-S) domains and the C-terminal head (RuvB-H) domain. The head domain binds DNA, while the ATPase domains jointly bind ATP, ADP or are empty depending on the state of the subunit in the translocation cycle. During a single DNA translocation step the structure of each domain remains the same, but their relative positions change.</text>
</comment>
<keyword evidence="6 9" id="KW-0238">DNA-binding</keyword>
<dbReference type="AlphaFoldDB" id="A0A1F7GCR1"/>
<dbReference type="SUPFAM" id="SSF46785">
    <property type="entry name" value="Winged helix' DNA-binding domain"/>
    <property type="match status" value="1"/>
</dbReference>
<feature type="binding site" evidence="9">
    <location>
        <position position="54"/>
    </location>
    <ligand>
        <name>ATP</name>
        <dbReference type="ChEBI" id="CHEBI:30616"/>
    </ligand>
</feature>
<dbReference type="Gene3D" id="1.10.10.10">
    <property type="entry name" value="Winged helix-like DNA-binding domain superfamily/Winged helix DNA-binding domain"/>
    <property type="match status" value="1"/>
</dbReference>
<dbReference type="GO" id="GO:0016887">
    <property type="term" value="F:ATP hydrolysis activity"/>
    <property type="evidence" value="ECO:0007669"/>
    <property type="project" value="RHEA"/>
</dbReference>
<evidence type="ECO:0000256" key="2">
    <source>
        <dbReference type="ARBA" id="ARBA00022741"/>
    </source>
</evidence>
<keyword evidence="8 9" id="KW-0234">DNA repair</keyword>
<dbReference type="GO" id="GO:0006310">
    <property type="term" value="P:DNA recombination"/>
    <property type="evidence" value="ECO:0007669"/>
    <property type="project" value="UniProtKB-UniRule"/>
</dbReference>
<feature type="binding site" evidence="9">
    <location>
        <position position="302"/>
    </location>
    <ligand>
        <name>DNA</name>
        <dbReference type="ChEBI" id="CHEBI:16991"/>
    </ligand>
</feature>
<feature type="binding site" evidence="9">
    <location>
        <position position="307"/>
    </location>
    <ligand>
        <name>DNA</name>
        <dbReference type="ChEBI" id="CHEBI:16991"/>
    </ligand>
</feature>
<feature type="binding site" evidence="9">
    <location>
        <position position="57"/>
    </location>
    <ligand>
        <name>ATP</name>
        <dbReference type="ChEBI" id="CHEBI:30616"/>
    </ligand>
</feature>
<dbReference type="InterPro" id="IPR008824">
    <property type="entry name" value="RuvB-like_N"/>
</dbReference>
<comment type="catalytic activity">
    <reaction evidence="9">
        <text>ATP + H2O = ADP + phosphate + H(+)</text>
        <dbReference type="Rhea" id="RHEA:13065"/>
        <dbReference type="ChEBI" id="CHEBI:15377"/>
        <dbReference type="ChEBI" id="CHEBI:15378"/>
        <dbReference type="ChEBI" id="CHEBI:30616"/>
        <dbReference type="ChEBI" id="CHEBI:43474"/>
        <dbReference type="ChEBI" id="CHEBI:456216"/>
    </reaction>
</comment>
<dbReference type="NCBIfam" id="TIGR00635">
    <property type="entry name" value="ruvB"/>
    <property type="match status" value="1"/>
</dbReference>
<feature type="binding site" evidence="9">
    <location>
        <position position="58"/>
    </location>
    <ligand>
        <name>ATP</name>
        <dbReference type="ChEBI" id="CHEBI:30616"/>
    </ligand>
</feature>
<dbReference type="Gene3D" id="3.40.50.300">
    <property type="entry name" value="P-loop containing nucleotide triphosphate hydrolases"/>
    <property type="match status" value="1"/>
</dbReference>
<sequence>MTTKSEPVEATLRPKTLLEYVGQTRVIESLRLFIDAVNKRGVVSEHILLYGPPGIGKTTLANIVARELQGELKVTSGPAIEKTSDLASILTNMKDNDVLFIDEIHRLPRTIEEALYPVMEEFFLDIVIGKGPAARTVRLPIPRFTIIGATTRVALLSAPLRDRFGLLLHLDYYNDFDMDKIVRRSASLLKLPIDTDATDEIVKRSRRTPRVANRALKRVLDMFEVRKHKRITKDIMNEMFEILQIDHVGLTHLDTKYLELLIKKFNGGPAGLSTLATGLGEDKQTIEEYIEPYLLQLGFISKTPKGRVAQTSAYSHLKIPLKETSQQRLV</sequence>
<comment type="caution">
    <text evidence="11">The sequence shown here is derived from an EMBL/GenBank/DDBJ whole genome shotgun (WGS) entry which is preliminary data.</text>
</comment>
<feature type="binding site" evidence="9">
    <location>
        <position position="210"/>
    </location>
    <ligand>
        <name>ATP</name>
        <dbReference type="ChEBI" id="CHEBI:30616"/>
    </ligand>
</feature>
<dbReference type="InterPro" id="IPR036390">
    <property type="entry name" value="WH_DNA-bd_sf"/>
</dbReference>
<keyword evidence="4 9" id="KW-0378">Hydrolase</keyword>
<dbReference type="HAMAP" id="MF_00016">
    <property type="entry name" value="DNA_HJ_migration_RuvB"/>
    <property type="match status" value="1"/>
</dbReference>
<evidence type="ECO:0000313" key="12">
    <source>
        <dbReference type="Proteomes" id="UP000178372"/>
    </source>
</evidence>
<dbReference type="SMART" id="SM00382">
    <property type="entry name" value="AAA"/>
    <property type="match status" value="1"/>
</dbReference>
<proteinExistence type="inferred from homology"/>
<evidence type="ECO:0000256" key="9">
    <source>
        <dbReference type="HAMAP-Rule" id="MF_00016"/>
    </source>
</evidence>
<accession>A0A1F7GCR1</accession>
<keyword evidence="5 9" id="KW-0067">ATP-binding</keyword>
<dbReference type="PANTHER" id="PTHR42848:SF1">
    <property type="entry name" value="HOLLIDAY JUNCTION BRANCH MIGRATION COMPLEX SUBUNIT RUVB"/>
    <property type="match status" value="1"/>
</dbReference>
<dbReference type="Gene3D" id="1.10.8.60">
    <property type="match status" value="1"/>
</dbReference>
<evidence type="ECO:0000256" key="3">
    <source>
        <dbReference type="ARBA" id="ARBA00022763"/>
    </source>
</evidence>
<dbReference type="GO" id="GO:0009378">
    <property type="term" value="F:four-way junction helicase activity"/>
    <property type="evidence" value="ECO:0007669"/>
    <property type="project" value="InterPro"/>
</dbReference>
<evidence type="ECO:0000259" key="10">
    <source>
        <dbReference type="SMART" id="SM00382"/>
    </source>
</evidence>
<feature type="region of interest" description="Small ATPAse domain (RuvB-S)" evidence="9">
    <location>
        <begin position="174"/>
        <end position="244"/>
    </location>
</feature>
<evidence type="ECO:0000256" key="8">
    <source>
        <dbReference type="ARBA" id="ARBA00023204"/>
    </source>
</evidence>
<evidence type="ECO:0000256" key="1">
    <source>
        <dbReference type="ARBA" id="ARBA00022490"/>
    </source>
</evidence>
<feature type="region of interest" description="Head domain (RuvB-H)" evidence="9">
    <location>
        <begin position="247"/>
        <end position="330"/>
    </location>
</feature>
<feature type="binding site" evidence="9">
    <location>
        <position position="59"/>
    </location>
    <ligand>
        <name>ATP</name>
        <dbReference type="ChEBI" id="CHEBI:30616"/>
    </ligand>
</feature>
<feature type="binding site" evidence="9">
    <location>
        <position position="58"/>
    </location>
    <ligand>
        <name>Mg(2+)</name>
        <dbReference type="ChEBI" id="CHEBI:18420"/>
    </ligand>
</feature>
<dbReference type="Pfam" id="PF05496">
    <property type="entry name" value="RuvB_N"/>
    <property type="match status" value="1"/>
</dbReference>
<dbReference type="EMBL" id="MFZF01000015">
    <property type="protein sequence ID" value="OGK16575.1"/>
    <property type="molecule type" value="Genomic_DNA"/>
</dbReference>
<organism evidence="11 12">
    <name type="scientific">Candidatus Roizmanbacteria bacterium RIFCSPHIGHO2_01_FULL_39_12b</name>
    <dbReference type="NCBI Taxonomy" id="1802030"/>
    <lineage>
        <taxon>Bacteria</taxon>
        <taxon>Candidatus Roizmaniibacteriota</taxon>
    </lineage>
</organism>
<keyword evidence="11" id="KW-0347">Helicase</keyword>
<dbReference type="InterPro" id="IPR003593">
    <property type="entry name" value="AAA+_ATPase"/>
</dbReference>
<comment type="function">
    <text evidence="9">The RuvA-RuvB-RuvC complex processes Holliday junction (HJ) DNA during genetic recombination and DNA repair, while the RuvA-RuvB complex plays an important role in the rescue of blocked DNA replication forks via replication fork reversal (RFR). RuvA specifically binds to HJ cruciform DNA, conferring on it an open structure. The RuvB hexamer acts as an ATP-dependent pump, pulling dsDNA into and through the RuvAB complex. RuvB forms 2 homohexamers on either side of HJ DNA bound by 1 or 2 RuvA tetramers; 4 subunits per hexamer contact DNA at a time. Coordinated motions by a converter formed by DNA-disengaged RuvB subunits stimulates ATP hydrolysis and nucleotide exchange. Immobilization of the converter enables RuvB to convert the ATP-contained energy into a lever motion, pulling 2 nucleotides of DNA out of the RuvA tetramer per ATP hydrolyzed, thus driving DNA branch migration. The RuvB motors rotate together with the DNA substrate, which together with the progressing nucleotide cycle form the mechanistic basis for DNA recombination by continuous HJ branch migration. Branch migration allows RuvC to scan DNA until it finds its consensus sequence, where it cleaves and resolves cruciform DNA.</text>
</comment>
<dbReference type="SUPFAM" id="SSF52540">
    <property type="entry name" value="P-loop containing nucleoside triphosphate hydrolases"/>
    <property type="match status" value="1"/>
</dbReference>
<evidence type="ECO:0000256" key="4">
    <source>
        <dbReference type="ARBA" id="ARBA00022801"/>
    </source>
</evidence>
<feature type="binding site" evidence="9">
    <location>
        <position position="12"/>
    </location>
    <ligand>
        <name>ATP</name>
        <dbReference type="ChEBI" id="CHEBI:30616"/>
    </ligand>
</feature>